<comment type="caution">
    <text evidence="3">The sequence shown here is derived from an EMBL/GenBank/DDBJ whole genome shotgun (WGS) entry which is preliminary data.</text>
</comment>
<dbReference type="OrthoDB" id="10003811at2"/>
<feature type="transmembrane region" description="Helical" evidence="2">
    <location>
        <begin position="53"/>
        <end position="76"/>
    </location>
</feature>
<keyword evidence="2" id="KW-1133">Transmembrane helix</keyword>
<feature type="compositionally biased region" description="Basic and acidic residues" evidence="1">
    <location>
        <begin position="30"/>
        <end position="39"/>
    </location>
</feature>
<dbReference type="AlphaFoldDB" id="M5S3D8"/>
<evidence type="ECO:0000256" key="2">
    <source>
        <dbReference type="SAM" id="Phobius"/>
    </source>
</evidence>
<organism evidence="3 4">
    <name type="scientific">Rhodopirellula europaea SH398</name>
    <dbReference type="NCBI Taxonomy" id="1263868"/>
    <lineage>
        <taxon>Bacteria</taxon>
        <taxon>Pseudomonadati</taxon>
        <taxon>Planctomycetota</taxon>
        <taxon>Planctomycetia</taxon>
        <taxon>Pirellulales</taxon>
        <taxon>Pirellulaceae</taxon>
        <taxon>Rhodopirellula</taxon>
    </lineage>
</organism>
<sequence length="123" mass="13599">MEDLSRRPNEPQRSATHESPIDNPYQPPSPHDDPPREAKPVPPSMPWPEAIRVALLMCMFAIITMFCVVSLGITWGDAKGGASGNLPPVLSTTERVQQSIPAAFVLGLMLLASIRWWKRQRAA</sequence>
<dbReference type="RefSeq" id="WP_008667813.1">
    <property type="nucleotide sequence ID" value="NZ_ANOF01000103.1"/>
</dbReference>
<keyword evidence="2" id="KW-0472">Membrane</keyword>
<evidence type="ECO:0000313" key="3">
    <source>
        <dbReference type="EMBL" id="EMI26138.1"/>
    </source>
</evidence>
<reference evidence="3 4" key="1">
    <citation type="journal article" date="2013" name="Mar. Genomics">
        <title>Expression of sulfatases in Rhodopirellula baltica and the diversity of sulfatases in the genus Rhodopirellula.</title>
        <authorList>
            <person name="Wegner C.E."/>
            <person name="Richter-Heitmann T."/>
            <person name="Klindworth A."/>
            <person name="Klockow C."/>
            <person name="Richter M."/>
            <person name="Achstetter T."/>
            <person name="Glockner F.O."/>
            <person name="Harder J."/>
        </authorList>
    </citation>
    <scope>NUCLEOTIDE SEQUENCE [LARGE SCALE GENOMIC DNA]</scope>
    <source>
        <strain evidence="3 4">SH398</strain>
    </source>
</reference>
<gene>
    <name evidence="3" type="ORF">RESH_03299</name>
</gene>
<feature type="region of interest" description="Disordered" evidence="1">
    <location>
        <begin position="1"/>
        <end position="44"/>
    </location>
</feature>
<keyword evidence="2" id="KW-0812">Transmembrane</keyword>
<feature type="compositionally biased region" description="Basic and acidic residues" evidence="1">
    <location>
        <begin position="1"/>
        <end position="20"/>
    </location>
</feature>
<dbReference type="STRING" id="1263868.RESH_03299"/>
<proteinExistence type="predicted"/>
<evidence type="ECO:0000256" key="1">
    <source>
        <dbReference type="SAM" id="MobiDB-lite"/>
    </source>
</evidence>
<dbReference type="Proteomes" id="UP000011996">
    <property type="component" value="Unassembled WGS sequence"/>
</dbReference>
<name>M5S3D8_9BACT</name>
<protein>
    <submittedName>
        <fullName evidence="3">Membrane protein</fullName>
    </submittedName>
</protein>
<dbReference type="EMBL" id="ANOF01000103">
    <property type="protein sequence ID" value="EMI26138.1"/>
    <property type="molecule type" value="Genomic_DNA"/>
</dbReference>
<feature type="transmembrane region" description="Helical" evidence="2">
    <location>
        <begin position="96"/>
        <end position="117"/>
    </location>
</feature>
<evidence type="ECO:0000313" key="4">
    <source>
        <dbReference type="Proteomes" id="UP000011996"/>
    </source>
</evidence>
<dbReference type="PATRIC" id="fig|1263868.3.peg.3564"/>
<accession>M5S3D8</accession>